<evidence type="ECO:0000313" key="1">
    <source>
        <dbReference type="EMBL" id="GAA1422047.1"/>
    </source>
</evidence>
<dbReference type="EMBL" id="BAAAIZ010000029">
    <property type="protein sequence ID" value="GAA1422047.1"/>
    <property type="molecule type" value="Genomic_DNA"/>
</dbReference>
<proteinExistence type="predicted"/>
<comment type="caution">
    <text evidence="1">The sequence shown here is derived from an EMBL/GenBank/DDBJ whole genome shotgun (WGS) entry which is preliminary data.</text>
</comment>
<keyword evidence="2" id="KW-1185">Reference proteome</keyword>
<sequence>MGDSMNALVSARTRALALVDSGRMAADSPAHLVSLLTRQQPQEILGTPESEWVDFKSVGPKGPYDLSTERALSPISLGS</sequence>
<organism evidence="1 2">
    <name type="scientific">Streptomyces thermospinosisporus</name>
    <dbReference type="NCBI Taxonomy" id="161482"/>
    <lineage>
        <taxon>Bacteria</taxon>
        <taxon>Bacillati</taxon>
        <taxon>Actinomycetota</taxon>
        <taxon>Actinomycetes</taxon>
        <taxon>Kitasatosporales</taxon>
        <taxon>Streptomycetaceae</taxon>
        <taxon>Streptomyces</taxon>
    </lineage>
</organism>
<dbReference type="Proteomes" id="UP001500973">
    <property type="component" value="Unassembled WGS sequence"/>
</dbReference>
<evidence type="ECO:0000313" key="2">
    <source>
        <dbReference type="Proteomes" id="UP001500973"/>
    </source>
</evidence>
<name>A0ABP4JH96_9ACTN</name>
<accession>A0ABP4JH96</accession>
<protein>
    <submittedName>
        <fullName evidence="1">Uncharacterized protein</fullName>
    </submittedName>
</protein>
<gene>
    <name evidence="1" type="ORF">GCM10009601_22920</name>
</gene>
<reference evidence="2" key="1">
    <citation type="journal article" date="2019" name="Int. J. Syst. Evol. Microbiol.">
        <title>The Global Catalogue of Microorganisms (GCM) 10K type strain sequencing project: providing services to taxonomists for standard genome sequencing and annotation.</title>
        <authorList>
            <consortium name="The Broad Institute Genomics Platform"/>
            <consortium name="The Broad Institute Genome Sequencing Center for Infectious Disease"/>
            <person name="Wu L."/>
            <person name="Ma J."/>
        </authorList>
    </citation>
    <scope>NUCLEOTIDE SEQUENCE [LARGE SCALE GENOMIC DNA]</scope>
    <source>
        <strain evidence="2">JCM 11756</strain>
    </source>
</reference>